<evidence type="ECO:0000313" key="2">
    <source>
        <dbReference type="EMBL" id="AIW13328.1"/>
    </source>
</evidence>
<dbReference type="HOGENOM" id="CLU_1119804_0_0_6"/>
<name>A0A0A0S963_9VIBR</name>
<keyword evidence="1" id="KW-1133">Transmembrane helix</keyword>
<dbReference type="STRING" id="1051646.IX91_03790"/>
<evidence type="ECO:0000256" key="1">
    <source>
        <dbReference type="SAM" id="Phobius"/>
    </source>
</evidence>
<dbReference type="Proteomes" id="UP000030071">
    <property type="component" value="Chromosome 1"/>
</dbReference>
<gene>
    <name evidence="2" type="ORF">IX91_03790</name>
</gene>
<reference evidence="2 3" key="1">
    <citation type="submission" date="2014-08" db="EMBL/GenBank/DDBJ databases">
        <title>First Complete Genome Sequence of the Shellfish Pathogen Vibrio tubiashii.</title>
        <authorList>
            <person name="Richards G.P."/>
            <person name="Needleman D.S."/>
            <person name="Watson M.A."/>
            <person name="Bono J.L."/>
        </authorList>
    </citation>
    <scope>NUCLEOTIDE SEQUENCE [LARGE SCALE GENOMIC DNA]</scope>
    <source>
        <strain evidence="2 3">ATCC 19109</strain>
    </source>
</reference>
<evidence type="ECO:0000313" key="3">
    <source>
        <dbReference type="Proteomes" id="UP000030071"/>
    </source>
</evidence>
<dbReference type="RefSeq" id="WP_004749171.1">
    <property type="nucleotide sequence ID" value="NZ_AFWI01000124.1"/>
</dbReference>
<keyword evidence="1" id="KW-0472">Membrane</keyword>
<dbReference type="KEGG" id="vtu:IX91_03790"/>
<dbReference type="PATRIC" id="fig|1051646.9.peg.734"/>
<sequence length="248" mass="27663">MLGLSRCFLLSSLKRPMVQYCCLVQPLLFLLLFTQATSLTGEALFWFIALHAPFACGWGILVFTSISDIDRDRMVGTFAYLKITPLGYVAILLSRTLVNTMLAYLSGILLLAVGLGGGVIALPVMNGFPWLVLGWWTLVWLLVGWFSLLLAVFITKYDEGRILMNFVNFPIVIVSAFGFSSFYLPDALAWLSVVFPHALLLELLRERVGLVSVLDKLDVAVLPVFVMSSVMMLVATVYFLRKSIHELN</sequence>
<feature type="transmembrane region" description="Helical" evidence="1">
    <location>
        <begin position="130"/>
        <end position="154"/>
    </location>
</feature>
<feature type="transmembrane region" description="Helical" evidence="1">
    <location>
        <begin position="166"/>
        <end position="184"/>
    </location>
</feature>
<feature type="transmembrane region" description="Helical" evidence="1">
    <location>
        <begin position="102"/>
        <end position="124"/>
    </location>
</feature>
<proteinExistence type="predicted"/>
<feature type="transmembrane region" description="Helical" evidence="1">
    <location>
        <begin position="46"/>
        <end position="66"/>
    </location>
</feature>
<dbReference type="GeneID" id="23443834"/>
<accession>A0A0A0S963</accession>
<keyword evidence="1" id="KW-0812">Transmembrane</keyword>
<dbReference type="EMBL" id="CP009354">
    <property type="protein sequence ID" value="AIW13328.1"/>
    <property type="molecule type" value="Genomic_DNA"/>
</dbReference>
<dbReference type="AlphaFoldDB" id="A0A0A0S963"/>
<protein>
    <submittedName>
        <fullName evidence="2">ABC transporter</fullName>
    </submittedName>
</protein>
<organism evidence="2 3">
    <name type="scientific">Vibrio tubiashii ATCC 19109</name>
    <dbReference type="NCBI Taxonomy" id="1051646"/>
    <lineage>
        <taxon>Bacteria</taxon>
        <taxon>Pseudomonadati</taxon>
        <taxon>Pseudomonadota</taxon>
        <taxon>Gammaproteobacteria</taxon>
        <taxon>Vibrionales</taxon>
        <taxon>Vibrionaceae</taxon>
        <taxon>Vibrio</taxon>
        <taxon>Vibrio oreintalis group</taxon>
    </lineage>
</organism>
<feature type="transmembrane region" description="Helical" evidence="1">
    <location>
        <begin position="220"/>
        <end position="240"/>
    </location>
</feature>